<evidence type="ECO:0000313" key="2">
    <source>
        <dbReference type="EMBL" id="RSD14127.1"/>
    </source>
</evidence>
<dbReference type="Gene3D" id="3.40.50.1820">
    <property type="entry name" value="alpha/beta hydrolase"/>
    <property type="match status" value="1"/>
</dbReference>
<protein>
    <submittedName>
        <fullName evidence="2">Alpha/beta hydrolase</fullName>
    </submittedName>
</protein>
<dbReference type="PANTHER" id="PTHR43798">
    <property type="entry name" value="MONOACYLGLYCEROL LIPASE"/>
    <property type="match status" value="1"/>
</dbReference>
<dbReference type="Pfam" id="PF12697">
    <property type="entry name" value="Abhydrolase_6"/>
    <property type="match status" value="1"/>
</dbReference>
<proteinExistence type="predicted"/>
<organism evidence="2 3">
    <name type="scientific">Amycolatopsis eburnea</name>
    <dbReference type="NCBI Taxonomy" id="2267691"/>
    <lineage>
        <taxon>Bacteria</taxon>
        <taxon>Bacillati</taxon>
        <taxon>Actinomycetota</taxon>
        <taxon>Actinomycetes</taxon>
        <taxon>Pseudonocardiales</taxon>
        <taxon>Pseudonocardiaceae</taxon>
        <taxon>Amycolatopsis</taxon>
    </lineage>
</organism>
<accession>A0A3R9DH22</accession>
<dbReference type="GO" id="GO:0016787">
    <property type="term" value="F:hydrolase activity"/>
    <property type="evidence" value="ECO:0007669"/>
    <property type="project" value="UniProtKB-KW"/>
</dbReference>
<gene>
    <name evidence="2" type="ORF">EIY87_31345</name>
</gene>
<sequence length="298" mass="31030">MGERNARHNERCSVDRLDVQVGGTKIAYLKSAAGDDARAIVFVHGNSSSAGTWLPLLTGDFGRRFRCFALDLPGHGHSGPARDLAGYSLPGYVAVLTGFMRELDITDAVVVGWSLGGQIVMEAAPELPDAAGFVVFGAPPVATPAQLAEAFLPSPAMAALFSDQISEPEAKSVAGCFVAAGTSFDVGEFVSDILGTDGAARAGLGSSLGAGRFADEVAIVSALAQPLGILHGEAEQLVSLAYLRKLDFPALWRGEVQVIPGAGHAPHREAPEKFAALLREFVSEAVLRGPAAWPCPGR</sequence>
<dbReference type="AlphaFoldDB" id="A0A3R9DH22"/>
<keyword evidence="3" id="KW-1185">Reference proteome</keyword>
<dbReference type="SUPFAM" id="SSF53474">
    <property type="entry name" value="alpha/beta-Hydrolases"/>
    <property type="match status" value="1"/>
</dbReference>
<feature type="domain" description="AB hydrolase-1" evidence="1">
    <location>
        <begin position="40"/>
        <end position="276"/>
    </location>
</feature>
<dbReference type="Proteomes" id="UP000267081">
    <property type="component" value="Unassembled WGS sequence"/>
</dbReference>
<name>A0A3R9DH22_9PSEU</name>
<dbReference type="InterPro" id="IPR000073">
    <property type="entry name" value="AB_hydrolase_1"/>
</dbReference>
<comment type="caution">
    <text evidence="2">The sequence shown here is derived from an EMBL/GenBank/DDBJ whole genome shotgun (WGS) entry which is preliminary data.</text>
</comment>
<dbReference type="EMBL" id="RSEC01000058">
    <property type="protein sequence ID" value="RSD14127.1"/>
    <property type="molecule type" value="Genomic_DNA"/>
</dbReference>
<reference evidence="2 3" key="1">
    <citation type="submission" date="2018-12" db="EMBL/GenBank/DDBJ databases">
        <title>Amycolatopsis eburnea sp. nov. actinomycete associate with arbuscular mycorrhiza fungal spore.</title>
        <authorList>
            <person name="Lumyong S."/>
            <person name="Chaiya L."/>
        </authorList>
    </citation>
    <scope>NUCLEOTIDE SEQUENCE [LARGE SCALE GENOMIC DNA]</scope>
    <source>
        <strain evidence="2 3">GLM-1</strain>
    </source>
</reference>
<dbReference type="GO" id="GO:0016020">
    <property type="term" value="C:membrane"/>
    <property type="evidence" value="ECO:0007669"/>
    <property type="project" value="TreeGrafter"/>
</dbReference>
<evidence type="ECO:0000259" key="1">
    <source>
        <dbReference type="Pfam" id="PF12697"/>
    </source>
</evidence>
<dbReference type="InterPro" id="IPR050266">
    <property type="entry name" value="AB_hydrolase_sf"/>
</dbReference>
<keyword evidence="2" id="KW-0378">Hydrolase</keyword>
<dbReference type="InterPro" id="IPR029058">
    <property type="entry name" value="AB_hydrolase_fold"/>
</dbReference>
<dbReference type="PANTHER" id="PTHR43798:SF33">
    <property type="entry name" value="HYDROLASE, PUTATIVE (AFU_ORTHOLOGUE AFUA_2G14860)-RELATED"/>
    <property type="match status" value="1"/>
</dbReference>
<evidence type="ECO:0000313" key="3">
    <source>
        <dbReference type="Proteomes" id="UP000267081"/>
    </source>
</evidence>